<dbReference type="GO" id="GO:0004674">
    <property type="term" value="F:protein serine/threonine kinase activity"/>
    <property type="evidence" value="ECO:0007669"/>
    <property type="project" value="UniProtKB-KW"/>
</dbReference>
<evidence type="ECO:0000313" key="6">
    <source>
        <dbReference type="EMBL" id="BBM83383.1"/>
    </source>
</evidence>
<dbReference type="GO" id="GO:0005737">
    <property type="term" value="C:cytoplasm"/>
    <property type="evidence" value="ECO:0007669"/>
    <property type="project" value="TreeGrafter"/>
</dbReference>
<dbReference type="SMART" id="SM00220">
    <property type="entry name" value="S_TKc"/>
    <property type="match status" value="1"/>
</dbReference>
<dbReference type="InterPro" id="IPR000719">
    <property type="entry name" value="Prot_kinase_dom"/>
</dbReference>
<keyword evidence="6" id="KW-0418">Kinase</keyword>
<dbReference type="EMBL" id="AP019860">
    <property type="protein sequence ID" value="BBM83383.1"/>
    <property type="molecule type" value="Genomic_DNA"/>
</dbReference>
<dbReference type="OrthoDB" id="6111975at2"/>
<dbReference type="CDD" id="cd00060">
    <property type="entry name" value="FHA"/>
    <property type="match status" value="1"/>
</dbReference>
<organism evidence="6 7">
    <name type="scientific">Uabimicrobium amorphum</name>
    <dbReference type="NCBI Taxonomy" id="2596890"/>
    <lineage>
        <taxon>Bacteria</taxon>
        <taxon>Pseudomonadati</taxon>
        <taxon>Planctomycetota</taxon>
        <taxon>Candidatus Uabimicrobiia</taxon>
        <taxon>Candidatus Uabimicrobiales</taxon>
        <taxon>Candidatus Uabimicrobiaceae</taxon>
        <taxon>Candidatus Uabimicrobium</taxon>
    </lineage>
</organism>
<dbReference type="InterPro" id="IPR008984">
    <property type="entry name" value="SMAD_FHA_dom_sf"/>
</dbReference>
<dbReference type="Gene3D" id="1.10.510.10">
    <property type="entry name" value="Transferase(Phosphotransferase) domain 1"/>
    <property type="match status" value="1"/>
</dbReference>
<dbReference type="PANTHER" id="PTHR24348">
    <property type="entry name" value="SERINE/THREONINE-PROTEIN KINASE UNC-51-RELATED"/>
    <property type="match status" value="1"/>
</dbReference>
<gene>
    <name evidence="6" type="ORF">UABAM_01735</name>
</gene>
<evidence type="ECO:0000256" key="3">
    <source>
        <dbReference type="PROSITE-ProRule" id="PRU10141"/>
    </source>
</evidence>
<dbReference type="PROSITE" id="PS00107">
    <property type="entry name" value="PROTEIN_KINASE_ATP"/>
    <property type="match status" value="1"/>
</dbReference>
<dbReference type="GO" id="GO:0005524">
    <property type="term" value="F:ATP binding"/>
    <property type="evidence" value="ECO:0007669"/>
    <property type="project" value="UniProtKB-UniRule"/>
</dbReference>
<evidence type="ECO:0000256" key="1">
    <source>
        <dbReference type="ARBA" id="ARBA00022741"/>
    </source>
</evidence>
<dbReference type="KEGG" id="uam:UABAM_01735"/>
<dbReference type="InterPro" id="IPR017441">
    <property type="entry name" value="Protein_kinase_ATP_BS"/>
</dbReference>
<keyword evidence="6" id="KW-0723">Serine/threonine-protein kinase</keyword>
<accession>A0A5S9IK79</accession>
<dbReference type="InterPro" id="IPR045269">
    <property type="entry name" value="Atg1-like"/>
</dbReference>
<proteinExistence type="predicted"/>
<keyword evidence="2 3" id="KW-0067">ATP-binding</keyword>
<evidence type="ECO:0000313" key="7">
    <source>
        <dbReference type="Proteomes" id="UP000326354"/>
    </source>
</evidence>
<keyword evidence="1 3" id="KW-0547">Nucleotide-binding</keyword>
<evidence type="ECO:0000259" key="5">
    <source>
        <dbReference type="PROSITE" id="PS50011"/>
    </source>
</evidence>
<reference evidence="6 7" key="1">
    <citation type="submission" date="2019-08" db="EMBL/GenBank/DDBJ databases">
        <title>Complete genome sequence of Candidatus Uab amorphum.</title>
        <authorList>
            <person name="Shiratori T."/>
            <person name="Suzuki S."/>
            <person name="Kakizawa Y."/>
            <person name="Ishida K."/>
        </authorList>
    </citation>
    <scope>NUCLEOTIDE SEQUENCE [LARGE SCALE GENOMIC DNA]</scope>
    <source>
        <strain evidence="6 7">SRT547</strain>
    </source>
</reference>
<dbReference type="InterPro" id="IPR008271">
    <property type="entry name" value="Ser/Thr_kinase_AS"/>
</dbReference>
<protein>
    <submittedName>
        <fullName evidence="6">Serine/threonine protein kinase</fullName>
    </submittedName>
</protein>
<dbReference type="CDD" id="cd14014">
    <property type="entry name" value="STKc_PknB_like"/>
    <property type="match status" value="1"/>
</dbReference>
<keyword evidence="6" id="KW-0808">Transferase</keyword>
<dbReference type="PROSITE" id="PS50011">
    <property type="entry name" value="PROTEIN_KINASE_DOM"/>
    <property type="match status" value="1"/>
</dbReference>
<dbReference type="Proteomes" id="UP000326354">
    <property type="component" value="Chromosome"/>
</dbReference>
<dbReference type="InterPro" id="IPR011009">
    <property type="entry name" value="Kinase-like_dom_sf"/>
</dbReference>
<dbReference type="RefSeq" id="WP_151967583.1">
    <property type="nucleotide sequence ID" value="NZ_AP019860.1"/>
</dbReference>
<sequence length="544" mass="61859">MADKNNDEHQHFEYRETERGQLRNDKNSQKKDSSHQEAQQGNADSGLKKFVRGVSQIMNLPTHRRQEKEVGQSTEPKGNYRKTVHYKTQGNTPPKEKINSKGAFIGRYQVLEEIGSGGFGKVYRGIDSTLHREVAIKTILSDKLTSSEVNLFEKEARVLARCNHPNIVQIYDVGKNDDGPYLVMEFINGPNLCEYIINQRARNDIQHVHRVVCSHMISIVDALIYMHKHNIFHQDIKPNNIIVSLENNSSKLVDFGLAAGGNIEKKKSTKITGTYAYMPPEKLKGKGSPKLHDIYALGIVFFEMLTGRLAHPGEEISEIVDNVFHRRVAFTEEDNVSKELQKICLKCLNKNPKRRYQDLSEFYDDLVQYSGATEVNDYPYLSVFTGEQKLIFPLVHKINFLGRTFSNHIVIPDQSISRSQALIEVADFVKIKNLSEVNKITIGSTQLKFDEEFFLSEPQTIQIANYTFHYIPRSQISQCGTWDGETITSASSQQQAMRSQVDESMWQKTVVAPGGSPIKAGTTAHFYVQQLKSTIEKLEKELKN</sequence>
<evidence type="ECO:0000256" key="4">
    <source>
        <dbReference type="SAM" id="MobiDB-lite"/>
    </source>
</evidence>
<dbReference type="SUPFAM" id="SSF49879">
    <property type="entry name" value="SMAD/FHA domain"/>
    <property type="match status" value="1"/>
</dbReference>
<feature type="region of interest" description="Disordered" evidence="4">
    <location>
        <begin position="1"/>
        <end position="78"/>
    </location>
</feature>
<dbReference type="PROSITE" id="PS00108">
    <property type="entry name" value="PROTEIN_KINASE_ST"/>
    <property type="match status" value="1"/>
</dbReference>
<dbReference type="AlphaFoldDB" id="A0A5S9IK79"/>
<evidence type="ECO:0000256" key="2">
    <source>
        <dbReference type="ARBA" id="ARBA00022840"/>
    </source>
</evidence>
<feature type="domain" description="Protein kinase" evidence="5">
    <location>
        <begin position="108"/>
        <end position="381"/>
    </location>
</feature>
<name>A0A5S9IK79_UABAM</name>
<feature type="binding site" evidence="3">
    <location>
        <position position="137"/>
    </location>
    <ligand>
        <name>ATP</name>
        <dbReference type="ChEBI" id="CHEBI:30616"/>
    </ligand>
</feature>
<dbReference type="Pfam" id="PF00069">
    <property type="entry name" value="Pkinase"/>
    <property type="match status" value="1"/>
</dbReference>
<keyword evidence="7" id="KW-1185">Reference proteome</keyword>
<dbReference type="SUPFAM" id="SSF56112">
    <property type="entry name" value="Protein kinase-like (PK-like)"/>
    <property type="match status" value="1"/>
</dbReference>
<dbReference type="Gene3D" id="2.60.200.20">
    <property type="match status" value="1"/>
</dbReference>
<feature type="compositionally biased region" description="Basic and acidic residues" evidence="4">
    <location>
        <begin position="1"/>
        <end position="35"/>
    </location>
</feature>